<sequence>MEVDWAAMAQQWVAMKEATEQTAAAYQQQQAMYSMNAGPPPPPPPLPPPPPAPDIPPGEGSPLQSSPPSDPPSVPLFATMKEDSNPPQIKPSDGSIQREFKGSSPMKCQDEVPSGIKTYGEDSNPSHGYGGEDSWGSWNFWSGNQWSGSEGVEWDGIQAPAQTFEYNHGAPTNMNAPALEGEVGVGPRGVKQGWHQPPPFVKKEDVPPFQPEGYQYFPKGFDVSMSHPGAPGTLGPPVDSLDAAKRRHLPAWILEGLEKMEKEKHKKEEKERMEKEKMEFLRRKQQEEEELLQERKAMEEKERQIQQDVNKEEEGEDEEEEMEDEEDRKDEDVGEKREEKESRLDLRRRRKSRFSSRSPEQNASSSLSDRGKVKEPPPLPLSLDPEEKIQIQMLIVRRLLTELLLEVTQTMMEEAAKEALNQGSSVNPTHKAQALAALKESLGLAAYESGSESNSEEEAEEEQRKEEDKVRSGEEKGEKKEGTEERRELRGEKLLTREETVLDKPDKRGKDDTKLIREKEKEKGKKEAKGKMSSSENMKMKIQVWALRIRWYMKRVNYFRHNECFMNNQKLFYQELGAKPIKMKIPDKAELEF</sequence>
<protein>
    <submittedName>
        <fullName evidence="2">Uncharacterized protein</fullName>
    </submittedName>
</protein>
<keyword evidence="3" id="KW-1185">Reference proteome</keyword>
<name>A0A7R8X9H0_9CRUS</name>
<feature type="region of interest" description="Disordered" evidence="1">
    <location>
        <begin position="446"/>
        <end position="535"/>
    </location>
</feature>
<feature type="compositionally biased region" description="Pro residues" evidence="1">
    <location>
        <begin position="38"/>
        <end position="56"/>
    </location>
</feature>
<dbReference type="PANTHER" id="PTHR31518">
    <property type="entry name" value="ARGININE/SERINE-RICH PROTEIN PNISR"/>
    <property type="match status" value="1"/>
</dbReference>
<evidence type="ECO:0000256" key="1">
    <source>
        <dbReference type="SAM" id="MobiDB-lite"/>
    </source>
</evidence>
<proteinExistence type="predicted"/>
<feature type="compositionally biased region" description="Basic and acidic residues" evidence="1">
    <location>
        <begin position="330"/>
        <end position="345"/>
    </location>
</feature>
<feature type="compositionally biased region" description="Acidic residues" evidence="1">
    <location>
        <begin position="313"/>
        <end position="329"/>
    </location>
</feature>
<dbReference type="Pfam" id="PF15996">
    <property type="entry name" value="PNISR"/>
    <property type="match status" value="1"/>
</dbReference>
<accession>A0A7R8X9H0</accession>
<dbReference type="EMBL" id="LR900375">
    <property type="protein sequence ID" value="CAD7245463.1"/>
    <property type="molecule type" value="Genomic_DNA"/>
</dbReference>
<evidence type="ECO:0000313" key="2">
    <source>
        <dbReference type="EMBL" id="CAD7245463.1"/>
    </source>
</evidence>
<feature type="region of interest" description="Disordered" evidence="1">
    <location>
        <begin position="25"/>
        <end position="131"/>
    </location>
</feature>
<dbReference type="AlphaFoldDB" id="A0A7R8X9H0"/>
<organism evidence="2">
    <name type="scientific">Darwinula stevensoni</name>
    <dbReference type="NCBI Taxonomy" id="69355"/>
    <lineage>
        <taxon>Eukaryota</taxon>
        <taxon>Metazoa</taxon>
        <taxon>Ecdysozoa</taxon>
        <taxon>Arthropoda</taxon>
        <taxon>Crustacea</taxon>
        <taxon>Oligostraca</taxon>
        <taxon>Ostracoda</taxon>
        <taxon>Podocopa</taxon>
        <taxon>Podocopida</taxon>
        <taxon>Darwinulocopina</taxon>
        <taxon>Darwinuloidea</taxon>
        <taxon>Darwinulidae</taxon>
        <taxon>Darwinula</taxon>
    </lineage>
</organism>
<gene>
    <name evidence="2" type="ORF">DSTB1V02_LOCUS5336</name>
</gene>
<dbReference type="Proteomes" id="UP000677054">
    <property type="component" value="Unassembled WGS sequence"/>
</dbReference>
<reference evidence="2" key="1">
    <citation type="submission" date="2020-11" db="EMBL/GenBank/DDBJ databases">
        <authorList>
            <person name="Tran Van P."/>
        </authorList>
    </citation>
    <scope>NUCLEOTIDE SEQUENCE</scope>
</reference>
<dbReference type="EMBL" id="CAJPEV010000858">
    <property type="protein sequence ID" value="CAG0889137.1"/>
    <property type="molecule type" value="Genomic_DNA"/>
</dbReference>
<feature type="compositionally biased region" description="Basic and acidic residues" evidence="1">
    <location>
        <begin position="259"/>
        <end position="312"/>
    </location>
</feature>
<dbReference type="InterPro" id="IPR031937">
    <property type="entry name" value="PNISR"/>
</dbReference>
<evidence type="ECO:0000313" key="3">
    <source>
        <dbReference type="Proteomes" id="UP000677054"/>
    </source>
</evidence>
<feature type="compositionally biased region" description="Basic and acidic residues" evidence="1">
    <location>
        <begin position="462"/>
        <end position="530"/>
    </location>
</feature>
<feature type="region of interest" description="Disordered" evidence="1">
    <location>
        <begin position="259"/>
        <end position="386"/>
    </location>
</feature>